<keyword evidence="1 2" id="KW-0238">DNA-binding</keyword>
<evidence type="ECO:0000256" key="2">
    <source>
        <dbReference type="PROSITE-ProRule" id="PRU00335"/>
    </source>
</evidence>
<dbReference type="PROSITE" id="PS50977">
    <property type="entry name" value="HTH_TETR_2"/>
    <property type="match status" value="1"/>
</dbReference>
<keyword evidence="5" id="KW-1185">Reference proteome</keyword>
<dbReference type="SUPFAM" id="SSF48498">
    <property type="entry name" value="Tetracyclin repressor-like, C-terminal domain"/>
    <property type="match status" value="1"/>
</dbReference>
<dbReference type="PRINTS" id="PR00455">
    <property type="entry name" value="HTHTETR"/>
</dbReference>
<dbReference type="Proteomes" id="UP001304298">
    <property type="component" value="Unassembled WGS sequence"/>
</dbReference>
<dbReference type="InterPro" id="IPR036271">
    <property type="entry name" value="Tet_transcr_reg_TetR-rel_C_sf"/>
</dbReference>
<comment type="caution">
    <text evidence="4">The sequence shown here is derived from an EMBL/GenBank/DDBJ whole genome shotgun (WGS) entry which is preliminary data.</text>
</comment>
<dbReference type="InterPro" id="IPR001647">
    <property type="entry name" value="HTH_TetR"/>
</dbReference>
<proteinExistence type="predicted"/>
<accession>A0ABU5R2Y3</accession>
<dbReference type="InterPro" id="IPR009057">
    <property type="entry name" value="Homeodomain-like_sf"/>
</dbReference>
<reference evidence="4 5" key="1">
    <citation type="submission" date="2023-12" db="EMBL/GenBank/DDBJ databases">
        <title>Amycolatopsis sp. V23-08.</title>
        <authorList>
            <person name="Somphong A."/>
        </authorList>
    </citation>
    <scope>NUCLEOTIDE SEQUENCE [LARGE SCALE GENOMIC DNA]</scope>
    <source>
        <strain evidence="4 5">V23-08</strain>
    </source>
</reference>
<dbReference type="Pfam" id="PF00440">
    <property type="entry name" value="TetR_N"/>
    <property type="match status" value="1"/>
</dbReference>
<dbReference type="Gene3D" id="1.10.357.10">
    <property type="entry name" value="Tetracycline Repressor, domain 2"/>
    <property type="match status" value="1"/>
</dbReference>
<feature type="domain" description="HTH tetR-type" evidence="3">
    <location>
        <begin position="10"/>
        <end position="70"/>
    </location>
</feature>
<organism evidence="4 5">
    <name type="scientific">Amycolatopsis heterodermiae</name>
    <dbReference type="NCBI Taxonomy" id="3110235"/>
    <lineage>
        <taxon>Bacteria</taxon>
        <taxon>Bacillati</taxon>
        <taxon>Actinomycetota</taxon>
        <taxon>Actinomycetes</taxon>
        <taxon>Pseudonocardiales</taxon>
        <taxon>Pseudonocardiaceae</taxon>
        <taxon>Amycolatopsis</taxon>
    </lineage>
</organism>
<dbReference type="Pfam" id="PF17920">
    <property type="entry name" value="TetR_C_16"/>
    <property type="match status" value="1"/>
</dbReference>
<evidence type="ECO:0000259" key="3">
    <source>
        <dbReference type="PROSITE" id="PS50977"/>
    </source>
</evidence>
<sequence>MASGRSRNAGATRGAILSAARDRFAADGYERTTLRMVAADVGVDPAMVIRYFGSKQGLFTAAADFSLDLPDLDGVAPADLGAEILPRFLAVWDHDSTFLALLRVAMTSPEAADKLRELFAAQVVPAFAKATPDHAPERAALLGSFLLGLATTRYVLATPGIATMPPDRLAAWAAPVIREILTGPAPA</sequence>
<dbReference type="EMBL" id="JAYFSI010000002">
    <property type="protein sequence ID" value="MEA5360572.1"/>
    <property type="molecule type" value="Genomic_DNA"/>
</dbReference>
<dbReference type="RefSeq" id="WP_323326829.1">
    <property type="nucleotide sequence ID" value="NZ_JAYFSI010000002.1"/>
</dbReference>
<name>A0ABU5R2Y3_9PSEU</name>
<dbReference type="InterPro" id="IPR050109">
    <property type="entry name" value="HTH-type_TetR-like_transc_reg"/>
</dbReference>
<dbReference type="SUPFAM" id="SSF46689">
    <property type="entry name" value="Homeodomain-like"/>
    <property type="match status" value="1"/>
</dbReference>
<evidence type="ECO:0000313" key="5">
    <source>
        <dbReference type="Proteomes" id="UP001304298"/>
    </source>
</evidence>
<dbReference type="PANTHER" id="PTHR30055:SF235">
    <property type="entry name" value="TRANSCRIPTIONAL REGULATORY PROTEIN"/>
    <property type="match status" value="1"/>
</dbReference>
<evidence type="ECO:0000313" key="4">
    <source>
        <dbReference type="EMBL" id="MEA5360572.1"/>
    </source>
</evidence>
<evidence type="ECO:0000256" key="1">
    <source>
        <dbReference type="ARBA" id="ARBA00023125"/>
    </source>
</evidence>
<dbReference type="PANTHER" id="PTHR30055">
    <property type="entry name" value="HTH-TYPE TRANSCRIPTIONAL REGULATOR RUTR"/>
    <property type="match status" value="1"/>
</dbReference>
<feature type="DNA-binding region" description="H-T-H motif" evidence="2">
    <location>
        <begin position="33"/>
        <end position="52"/>
    </location>
</feature>
<gene>
    <name evidence="4" type="ORF">VA596_13575</name>
</gene>
<dbReference type="InterPro" id="IPR041678">
    <property type="entry name" value="TetR_C_16"/>
</dbReference>
<dbReference type="Gene3D" id="1.10.10.60">
    <property type="entry name" value="Homeodomain-like"/>
    <property type="match status" value="1"/>
</dbReference>
<protein>
    <submittedName>
        <fullName evidence="4">TetR family transcriptional regulator</fullName>
    </submittedName>
</protein>